<evidence type="ECO:0000256" key="6">
    <source>
        <dbReference type="SAM" id="Phobius"/>
    </source>
</evidence>
<evidence type="ECO:0000313" key="7">
    <source>
        <dbReference type="EMBL" id="GAA0674785.1"/>
    </source>
</evidence>
<feature type="transmembrane region" description="Helical" evidence="6">
    <location>
        <begin position="282"/>
        <end position="299"/>
    </location>
</feature>
<feature type="transmembrane region" description="Helical" evidence="6">
    <location>
        <begin position="107"/>
        <end position="124"/>
    </location>
</feature>
<evidence type="ECO:0000256" key="2">
    <source>
        <dbReference type="ARBA" id="ARBA00022692"/>
    </source>
</evidence>
<reference evidence="7 8" key="1">
    <citation type="journal article" date="2019" name="Int. J. Syst. Evol. Microbiol.">
        <title>The Global Catalogue of Microorganisms (GCM) 10K type strain sequencing project: providing services to taxonomists for standard genome sequencing and annotation.</title>
        <authorList>
            <consortium name="The Broad Institute Genomics Platform"/>
            <consortium name="The Broad Institute Genome Sequencing Center for Infectious Disease"/>
            <person name="Wu L."/>
            <person name="Ma J."/>
        </authorList>
    </citation>
    <scope>NUCLEOTIDE SEQUENCE [LARGE SCALE GENOMIC DNA]</scope>
    <source>
        <strain evidence="7 8">JCM 16328</strain>
    </source>
</reference>
<dbReference type="Proteomes" id="UP001500420">
    <property type="component" value="Unassembled WGS sequence"/>
</dbReference>
<dbReference type="GO" id="GO:0016020">
    <property type="term" value="C:membrane"/>
    <property type="evidence" value="ECO:0007669"/>
    <property type="project" value="UniProtKB-SubCell"/>
</dbReference>
<keyword evidence="3 6" id="KW-1133">Transmembrane helix</keyword>
<feature type="transmembrane region" description="Helical" evidence="6">
    <location>
        <begin position="130"/>
        <end position="153"/>
    </location>
</feature>
<feature type="transmembrane region" description="Helical" evidence="6">
    <location>
        <begin position="311"/>
        <end position="338"/>
    </location>
</feature>
<evidence type="ECO:0000256" key="3">
    <source>
        <dbReference type="ARBA" id="ARBA00022989"/>
    </source>
</evidence>
<evidence type="ECO:0000256" key="4">
    <source>
        <dbReference type="ARBA" id="ARBA00023136"/>
    </source>
</evidence>
<proteinExistence type="predicted"/>
<dbReference type="SUPFAM" id="SSF103473">
    <property type="entry name" value="MFS general substrate transporter"/>
    <property type="match status" value="1"/>
</dbReference>
<dbReference type="PROSITE" id="PS00216">
    <property type="entry name" value="SUGAR_TRANSPORT_1"/>
    <property type="match status" value="1"/>
</dbReference>
<dbReference type="InterPro" id="IPR005829">
    <property type="entry name" value="Sugar_transporter_CS"/>
</dbReference>
<feature type="transmembrane region" description="Helical" evidence="6">
    <location>
        <begin position="365"/>
        <end position="386"/>
    </location>
</feature>
<evidence type="ECO:0000313" key="8">
    <source>
        <dbReference type="Proteomes" id="UP001500420"/>
    </source>
</evidence>
<dbReference type="AlphaFoldDB" id="A0AAV3TAX4"/>
<keyword evidence="2 6" id="KW-0812">Transmembrane</keyword>
<dbReference type="PANTHER" id="PTHR23530">
    <property type="entry name" value="TRANSPORT PROTEIN-RELATED"/>
    <property type="match status" value="1"/>
</dbReference>
<protein>
    <submittedName>
        <fullName evidence="7">MFS transporter</fullName>
    </submittedName>
</protein>
<feature type="transmembrane region" description="Helical" evidence="6">
    <location>
        <begin position="248"/>
        <end position="270"/>
    </location>
</feature>
<feature type="transmembrane region" description="Helical" evidence="6">
    <location>
        <begin position="174"/>
        <end position="193"/>
    </location>
</feature>
<feature type="region of interest" description="Disordered" evidence="5">
    <location>
        <begin position="1"/>
        <end position="33"/>
    </location>
</feature>
<feature type="transmembrane region" description="Helical" evidence="6">
    <location>
        <begin position="199"/>
        <end position="217"/>
    </location>
</feature>
<accession>A0AAV3TAX4</accession>
<evidence type="ECO:0000256" key="5">
    <source>
        <dbReference type="SAM" id="MobiDB-lite"/>
    </source>
</evidence>
<evidence type="ECO:0000256" key="1">
    <source>
        <dbReference type="ARBA" id="ARBA00004141"/>
    </source>
</evidence>
<dbReference type="PANTHER" id="PTHR23530:SF1">
    <property type="entry name" value="PERMEASE, MAJOR FACILITATOR SUPERFAMILY-RELATED"/>
    <property type="match status" value="1"/>
</dbReference>
<dbReference type="InterPro" id="IPR011701">
    <property type="entry name" value="MFS"/>
</dbReference>
<keyword evidence="8" id="KW-1185">Reference proteome</keyword>
<feature type="compositionally biased region" description="Acidic residues" evidence="5">
    <location>
        <begin position="1"/>
        <end position="10"/>
    </location>
</feature>
<dbReference type="InterPro" id="IPR053160">
    <property type="entry name" value="MFS_DHA3_Transporter"/>
</dbReference>
<feature type="transmembrane region" description="Helical" evidence="6">
    <location>
        <begin position="398"/>
        <end position="416"/>
    </location>
</feature>
<dbReference type="EMBL" id="BAAADV010000004">
    <property type="protein sequence ID" value="GAA0674785.1"/>
    <property type="molecule type" value="Genomic_DNA"/>
</dbReference>
<organism evidence="7 8">
    <name type="scientific">Natronoarchaeum mannanilyticum</name>
    <dbReference type="NCBI Taxonomy" id="926360"/>
    <lineage>
        <taxon>Archaea</taxon>
        <taxon>Methanobacteriati</taxon>
        <taxon>Methanobacteriota</taxon>
        <taxon>Stenosarchaea group</taxon>
        <taxon>Halobacteria</taxon>
        <taxon>Halobacteriales</taxon>
        <taxon>Natronoarchaeaceae</taxon>
    </lineage>
</organism>
<dbReference type="Pfam" id="PF07690">
    <property type="entry name" value="MFS_1"/>
    <property type="match status" value="1"/>
</dbReference>
<name>A0AAV3TAX4_9EURY</name>
<dbReference type="RefSeq" id="WP_343774152.1">
    <property type="nucleotide sequence ID" value="NZ_BAAADV010000004.1"/>
</dbReference>
<dbReference type="Gene3D" id="1.20.1250.20">
    <property type="entry name" value="MFS general substrate transporter like domains"/>
    <property type="match status" value="2"/>
</dbReference>
<gene>
    <name evidence="7" type="ORF">GCM10009020_22860</name>
</gene>
<comment type="caution">
    <text evidence="7">The sequence shown here is derived from an EMBL/GenBank/DDBJ whole genome shotgun (WGS) entry which is preliminary data.</text>
</comment>
<keyword evidence="4 6" id="KW-0472">Membrane</keyword>
<dbReference type="InterPro" id="IPR036259">
    <property type="entry name" value="MFS_trans_sf"/>
</dbReference>
<sequence length="438" mass="45839">MVEDAGDEADERAGSSDAADDDRAGDPDVADDPDAAESVTRVVAKYYLYVASRSEGFIYPIVTLFLLHRELSYAEVGLVNGLFFAGTVAGEIPTGYVADRLGRRNSLIVSSAAVTGVMLWFTIAETVAEFSLLYVVWGVGVTFRSGAGDAWLYDTLDERHTTEAYARIKGRASAAFLLTSAVTSLAGGYVYSIDRVAPFYGAAAVTASGVLILLRFPTTSGGADEERFTAGDAVEIVRTQFLRPPLRSFIVVTAVLLAVPETVDLFVQPISVDLGVPEARLGWLYAGFMLVSAAATYYTGALRDRIGIGGWFAIAPLLVAVPLLATVVAPAAAIPAFFVARAGKSISYALRGQYLNDRLPSLGRATVLSTASLVYGVFIVIGRFVGGALAGALSPTDGLAVMAAAMPAIVAATYAVENPFSASADGSPDPAVDPAADE</sequence>
<comment type="subcellular location">
    <subcellularLocation>
        <location evidence="1">Membrane</location>
        <topology evidence="1">Multi-pass membrane protein</topology>
    </subcellularLocation>
</comment>
<dbReference type="GO" id="GO:0022857">
    <property type="term" value="F:transmembrane transporter activity"/>
    <property type="evidence" value="ECO:0007669"/>
    <property type="project" value="InterPro"/>
</dbReference>